<sequence>MANPFLDEDEISGPKGPSNRGYGELEDGRRNVLEQINASEDRQLESTRRALSSLYDSERMGVATAEELTRQGEQLNNIEGKVTDIDKNMTTTQKHLNSIKSVFGGIKNWWSTKKEDPSRPEDETSTRLKVAMENQGAPLGAEAGRRRPDTSGFGDEDELDSQFMAGSRKSVSSQGYGQASGQQILQPVTGSSREEETNDNLGLMSDGMSRLKDLALGLGDEISRQNDQLDRIAPKVDNVNVKVEDQNRQMRRILHK</sequence>
<dbReference type="SMART" id="SM00397">
    <property type="entry name" value="t_SNARE"/>
    <property type="match status" value="2"/>
</dbReference>
<evidence type="ECO:0000256" key="3">
    <source>
        <dbReference type="ARBA" id="ARBA00022927"/>
    </source>
</evidence>
<dbReference type="FunFam" id="1.20.5.110:FF:000041">
    <property type="entry name" value="Synaptosomal-associated protein 29"/>
    <property type="match status" value="1"/>
</dbReference>
<dbReference type="GO" id="GO:0019905">
    <property type="term" value="F:syntaxin binding"/>
    <property type="evidence" value="ECO:0007669"/>
    <property type="project" value="TreeGrafter"/>
</dbReference>
<comment type="caution">
    <text evidence="7">The sequence shown here is derived from an EMBL/GenBank/DDBJ whole genome shotgun (WGS) entry which is preliminary data.</text>
</comment>
<protein>
    <submittedName>
        <fullName evidence="7">Synaptosomal-associated protein 29</fullName>
    </submittedName>
</protein>
<keyword evidence="3" id="KW-0653">Protein transport</keyword>
<dbReference type="Proteomes" id="UP000242188">
    <property type="component" value="Unassembled WGS sequence"/>
</dbReference>
<dbReference type="OrthoDB" id="18679at2759"/>
<accession>A0A210QCX0</accession>
<keyword evidence="8" id="KW-1185">Reference proteome</keyword>
<evidence type="ECO:0000256" key="2">
    <source>
        <dbReference type="ARBA" id="ARBA00022448"/>
    </source>
</evidence>
<dbReference type="Gene3D" id="1.20.5.110">
    <property type="match status" value="2"/>
</dbReference>
<dbReference type="GO" id="GO:0031201">
    <property type="term" value="C:SNARE complex"/>
    <property type="evidence" value="ECO:0007669"/>
    <property type="project" value="TreeGrafter"/>
</dbReference>
<dbReference type="PANTHER" id="PTHR19305:SF9">
    <property type="entry name" value="SYNAPTOSOMAL-ASSOCIATED PROTEIN 29"/>
    <property type="match status" value="1"/>
</dbReference>
<feature type="compositionally biased region" description="Acidic residues" evidence="5">
    <location>
        <begin position="1"/>
        <end position="11"/>
    </location>
</feature>
<dbReference type="CDD" id="cd15856">
    <property type="entry name" value="SNARE_SNAP29C"/>
    <property type="match status" value="1"/>
</dbReference>
<reference evidence="7 8" key="1">
    <citation type="journal article" date="2017" name="Nat. Ecol. Evol.">
        <title>Scallop genome provides insights into evolution of bilaterian karyotype and development.</title>
        <authorList>
            <person name="Wang S."/>
            <person name="Zhang J."/>
            <person name="Jiao W."/>
            <person name="Li J."/>
            <person name="Xun X."/>
            <person name="Sun Y."/>
            <person name="Guo X."/>
            <person name="Huan P."/>
            <person name="Dong B."/>
            <person name="Zhang L."/>
            <person name="Hu X."/>
            <person name="Sun X."/>
            <person name="Wang J."/>
            <person name="Zhao C."/>
            <person name="Wang Y."/>
            <person name="Wang D."/>
            <person name="Huang X."/>
            <person name="Wang R."/>
            <person name="Lv J."/>
            <person name="Li Y."/>
            <person name="Zhang Z."/>
            <person name="Liu B."/>
            <person name="Lu W."/>
            <person name="Hui Y."/>
            <person name="Liang J."/>
            <person name="Zhou Z."/>
            <person name="Hou R."/>
            <person name="Li X."/>
            <person name="Liu Y."/>
            <person name="Li H."/>
            <person name="Ning X."/>
            <person name="Lin Y."/>
            <person name="Zhao L."/>
            <person name="Xing Q."/>
            <person name="Dou J."/>
            <person name="Li Y."/>
            <person name="Mao J."/>
            <person name="Guo H."/>
            <person name="Dou H."/>
            <person name="Li T."/>
            <person name="Mu C."/>
            <person name="Jiang W."/>
            <person name="Fu Q."/>
            <person name="Fu X."/>
            <person name="Miao Y."/>
            <person name="Liu J."/>
            <person name="Yu Q."/>
            <person name="Li R."/>
            <person name="Liao H."/>
            <person name="Li X."/>
            <person name="Kong Y."/>
            <person name="Jiang Z."/>
            <person name="Chourrout D."/>
            <person name="Li R."/>
            <person name="Bao Z."/>
        </authorList>
    </citation>
    <scope>NUCLEOTIDE SEQUENCE [LARGE SCALE GENOMIC DNA]</scope>
    <source>
        <strain evidence="7 8">PY_sf001</strain>
    </source>
</reference>
<evidence type="ECO:0000256" key="1">
    <source>
        <dbReference type="ARBA" id="ARBA00009480"/>
    </source>
</evidence>
<dbReference type="GO" id="GO:0015031">
    <property type="term" value="P:protein transport"/>
    <property type="evidence" value="ECO:0007669"/>
    <property type="project" value="UniProtKB-KW"/>
</dbReference>
<dbReference type="GO" id="GO:0005484">
    <property type="term" value="F:SNAP receptor activity"/>
    <property type="evidence" value="ECO:0007669"/>
    <property type="project" value="TreeGrafter"/>
</dbReference>
<dbReference type="GO" id="GO:0005886">
    <property type="term" value="C:plasma membrane"/>
    <property type="evidence" value="ECO:0007669"/>
    <property type="project" value="TreeGrafter"/>
</dbReference>
<feature type="region of interest" description="Disordered" evidence="5">
    <location>
        <begin position="132"/>
        <end position="205"/>
    </location>
</feature>
<dbReference type="EMBL" id="NEDP02004151">
    <property type="protein sequence ID" value="OWF46561.1"/>
    <property type="molecule type" value="Genomic_DNA"/>
</dbReference>
<gene>
    <name evidence="7" type="ORF">KP79_PYT16068</name>
</gene>
<dbReference type="SUPFAM" id="SSF58038">
    <property type="entry name" value="SNARE fusion complex"/>
    <property type="match status" value="2"/>
</dbReference>
<keyword evidence="2" id="KW-0813">Transport</keyword>
<dbReference type="CDD" id="cd15887">
    <property type="entry name" value="SNARE_SNAP29N"/>
    <property type="match status" value="1"/>
</dbReference>
<dbReference type="GO" id="GO:0031629">
    <property type="term" value="P:synaptic vesicle fusion to presynaptic active zone membrane"/>
    <property type="evidence" value="ECO:0007669"/>
    <property type="project" value="TreeGrafter"/>
</dbReference>
<feature type="domain" description="T-SNARE coiled-coil homology" evidence="6">
    <location>
        <begin position="191"/>
        <end position="253"/>
    </location>
</feature>
<comment type="similarity">
    <text evidence="1">Belongs to the SNAP-25 family.</text>
</comment>
<feature type="region of interest" description="Disordered" evidence="5">
    <location>
        <begin position="1"/>
        <end position="27"/>
    </location>
</feature>
<feature type="domain" description="T-SNARE coiled-coil homology" evidence="6">
    <location>
        <begin position="37"/>
        <end position="99"/>
    </location>
</feature>
<evidence type="ECO:0000313" key="7">
    <source>
        <dbReference type="EMBL" id="OWF46561.1"/>
    </source>
</evidence>
<name>A0A210QCX0_MIZYE</name>
<evidence type="ECO:0000259" key="6">
    <source>
        <dbReference type="PROSITE" id="PS50192"/>
    </source>
</evidence>
<dbReference type="AlphaFoldDB" id="A0A210QCX0"/>
<keyword evidence="4" id="KW-0175">Coiled coil</keyword>
<evidence type="ECO:0000256" key="5">
    <source>
        <dbReference type="SAM" id="MobiDB-lite"/>
    </source>
</evidence>
<evidence type="ECO:0000313" key="8">
    <source>
        <dbReference type="Proteomes" id="UP000242188"/>
    </source>
</evidence>
<dbReference type="GO" id="GO:0098793">
    <property type="term" value="C:presynapse"/>
    <property type="evidence" value="ECO:0007669"/>
    <property type="project" value="GOC"/>
</dbReference>
<evidence type="ECO:0000256" key="4">
    <source>
        <dbReference type="ARBA" id="ARBA00023054"/>
    </source>
</evidence>
<dbReference type="PROSITE" id="PS50192">
    <property type="entry name" value="T_SNARE"/>
    <property type="match status" value="2"/>
</dbReference>
<dbReference type="GO" id="GO:0016082">
    <property type="term" value="P:synaptic vesicle priming"/>
    <property type="evidence" value="ECO:0007669"/>
    <property type="project" value="TreeGrafter"/>
</dbReference>
<feature type="compositionally biased region" description="Low complexity" evidence="5">
    <location>
        <begin position="170"/>
        <end position="183"/>
    </location>
</feature>
<organism evidence="7 8">
    <name type="scientific">Mizuhopecten yessoensis</name>
    <name type="common">Japanese scallop</name>
    <name type="synonym">Patinopecten yessoensis</name>
    <dbReference type="NCBI Taxonomy" id="6573"/>
    <lineage>
        <taxon>Eukaryota</taxon>
        <taxon>Metazoa</taxon>
        <taxon>Spiralia</taxon>
        <taxon>Lophotrochozoa</taxon>
        <taxon>Mollusca</taxon>
        <taxon>Bivalvia</taxon>
        <taxon>Autobranchia</taxon>
        <taxon>Pteriomorphia</taxon>
        <taxon>Pectinida</taxon>
        <taxon>Pectinoidea</taxon>
        <taxon>Pectinidae</taxon>
        <taxon>Mizuhopecten</taxon>
    </lineage>
</organism>
<dbReference type="InterPro" id="IPR000727">
    <property type="entry name" value="T_SNARE_dom"/>
</dbReference>
<dbReference type="STRING" id="6573.A0A210QCX0"/>
<dbReference type="PANTHER" id="PTHR19305">
    <property type="entry name" value="SYNAPTOSOMAL ASSOCIATED PROTEIN"/>
    <property type="match status" value="1"/>
</dbReference>
<proteinExistence type="inferred from homology"/>